<protein>
    <submittedName>
        <fullName evidence="5">Multidrug ABC transporter ATP-binding protein</fullName>
    </submittedName>
</protein>
<dbReference type="Gene3D" id="3.40.50.300">
    <property type="entry name" value="P-loop containing nucleotide triphosphate hydrolases"/>
    <property type="match status" value="1"/>
</dbReference>
<evidence type="ECO:0000256" key="1">
    <source>
        <dbReference type="ARBA" id="ARBA00022448"/>
    </source>
</evidence>
<evidence type="ECO:0000313" key="6">
    <source>
        <dbReference type="Proteomes" id="UP000214666"/>
    </source>
</evidence>
<dbReference type="STRING" id="172713.GCA_001705305_00415"/>
<feature type="domain" description="ABC transporter" evidence="4">
    <location>
        <begin position="21"/>
        <end position="253"/>
    </location>
</feature>
<evidence type="ECO:0000259" key="4">
    <source>
        <dbReference type="PROSITE" id="PS50893"/>
    </source>
</evidence>
<dbReference type="PROSITE" id="PS50893">
    <property type="entry name" value="ABC_TRANSPORTER_2"/>
    <property type="match status" value="1"/>
</dbReference>
<dbReference type="PANTHER" id="PTHR42939:SF1">
    <property type="entry name" value="ABC TRANSPORTER ATP-BINDING PROTEIN ALBC-RELATED"/>
    <property type="match status" value="1"/>
</dbReference>
<dbReference type="PROSITE" id="PS00211">
    <property type="entry name" value="ABC_TRANSPORTER_1"/>
    <property type="match status" value="1"/>
</dbReference>
<accession>A0A222WT95</accession>
<dbReference type="InterPro" id="IPR003593">
    <property type="entry name" value="AAA+_ATPase"/>
</dbReference>
<organism evidence="5 6">
    <name type="scientific">Paenibacillus kribbensis</name>
    <dbReference type="NCBI Taxonomy" id="172713"/>
    <lineage>
        <taxon>Bacteria</taxon>
        <taxon>Bacillati</taxon>
        <taxon>Bacillota</taxon>
        <taxon>Bacilli</taxon>
        <taxon>Bacillales</taxon>
        <taxon>Paenibacillaceae</taxon>
        <taxon>Paenibacillus</taxon>
    </lineage>
</organism>
<gene>
    <name evidence="5" type="ORF">B4V02_22140</name>
</gene>
<keyword evidence="3 5" id="KW-0067">ATP-binding</keyword>
<dbReference type="OrthoDB" id="2960217at2"/>
<evidence type="ECO:0000256" key="3">
    <source>
        <dbReference type="ARBA" id="ARBA00022840"/>
    </source>
</evidence>
<dbReference type="EMBL" id="CP020028">
    <property type="protein sequence ID" value="ASR49205.1"/>
    <property type="molecule type" value="Genomic_DNA"/>
</dbReference>
<evidence type="ECO:0000313" key="5">
    <source>
        <dbReference type="EMBL" id="ASR49205.1"/>
    </source>
</evidence>
<dbReference type="CDD" id="cd03230">
    <property type="entry name" value="ABC_DR_subfamily_A"/>
    <property type="match status" value="1"/>
</dbReference>
<proteinExistence type="predicted"/>
<dbReference type="GO" id="GO:0016887">
    <property type="term" value="F:ATP hydrolysis activity"/>
    <property type="evidence" value="ECO:0007669"/>
    <property type="project" value="InterPro"/>
</dbReference>
<keyword evidence="6" id="KW-1185">Reference proteome</keyword>
<name>A0A222WT95_9BACL</name>
<dbReference type="PANTHER" id="PTHR42939">
    <property type="entry name" value="ABC TRANSPORTER ATP-BINDING PROTEIN ALBC-RELATED"/>
    <property type="match status" value="1"/>
</dbReference>
<dbReference type="KEGG" id="pkb:B4V02_22140"/>
<dbReference type="InterPro" id="IPR003439">
    <property type="entry name" value="ABC_transporter-like_ATP-bd"/>
</dbReference>
<dbReference type="Proteomes" id="UP000214666">
    <property type="component" value="Chromosome"/>
</dbReference>
<reference evidence="5 6" key="1">
    <citation type="submission" date="2017-03" db="EMBL/GenBank/DDBJ databases">
        <title>Complete genome sequence of Paenibacillus Kribbensis producing bioflocculants.</title>
        <authorList>
            <person name="Lee H.-G."/>
            <person name="Oh H.-M."/>
        </authorList>
    </citation>
    <scope>NUCLEOTIDE SEQUENCE [LARGE SCALE GENOMIC DNA]</scope>
    <source>
        <strain evidence="5 6">AM49</strain>
    </source>
</reference>
<dbReference type="SUPFAM" id="SSF52540">
    <property type="entry name" value="P-loop containing nucleoside triphosphate hydrolases"/>
    <property type="match status" value="1"/>
</dbReference>
<dbReference type="GO" id="GO:0005524">
    <property type="term" value="F:ATP binding"/>
    <property type="evidence" value="ECO:0007669"/>
    <property type="project" value="UniProtKB-KW"/>
</dbReference>
<sequence length="329" mass="37428">MKIHVNNHVEVPVGAPEEIQVKTPIIEMNQVYKTRRDRQIGPINLTIEPGYVVALAGHNGSGKSTLIHLLTQLVHPDAGEIRWFGQVYPEGMPVDTRQWVGYVPEHPTREEDRLTAEAAAAFRAVWYPGWDETRFQRLIKRFQVPLHTKLSRMSKGERRKFELAAALAPHPRLLLLDEPSSGLDPFAWKIMLEELRDCMKNGKTTVVIATHIIDEIKRLADYIVLMHEGRLLGKLEKDHLLENSKEIWFEGTPEEASELPGVIETESEGRLQRIVTLAAIEASAILEQAGIRPIRVRRLELDDILMHWSAGQLPNNEETFVQKKGAKYS</sequence>
<dbReference type="InterPro" id="IPR051782">
    <property type="entry name" value="ABC_Transporter_VariousFunc"/>
</dbReference>
<keyword evidence="1" id="KW-0813">Transport</keyword>
<dbReference type="RefSeq" id="WP_094156434.1">
    <property type="nucleotide sequence ID" value="NZ_CP020028.1"/>
</dbReference>
<dbReference type="InterPro" id="IPR027417">
    <property type="entry name" value="P-loop_NTPase"/>
</dbReference>
<dbReference type="SMART" id="SM00382">
    <property type="entry name" value="AAA"/>
    <property type="match status" value="1"/>
</dbReference>
<evidence type="ECO:0000256" key="2">
    <source>
        <dbReference type="ARBA" id="ARBA00022741"/>
    </source>
</evidence>
<dbReference type="Pfam" id="PF00005">
    <property type="entry name" value="ABC_tran"/>
    <property type="match status" value="1"/>
</dbReference>
<dbReference type="AlphaFoldDB" id="A0A222WT95"/>
<dbReference type="InterPro" id="IPR017871">
    <property type="entry name" value="ABC_transporter-like_CS"/>
</dbReference>
<keyword evidence="2" id="KW-0547">Nucleotide-binding</keyword>